<keyword evidence="1" id="KW-0479">Metal-binding</keyword>
<evidence type="ECO:0000259" key="2">
    <source>
        <dbReference type="PROSITE" id="PS50966"/>
    </source>
</evidence>
<dbReference type="GO" id="GO:0006355">
    <property type="term" value="P:regulation of DNA-templated transcription"/>
    <property type="evidence" value="ECO:0007669"/>
    <property type="project" value="InterPro"/>
</dbReference>
<sequence>MLATDATYKLNYHSFPVLTLAMLDYKNHCFPIALALCGNEREDDFAELFRSMNIGARKMGLAMHAPTFIMADGAMAITNAANLIFPGVKRCMCWFHVRKNVESKMDSLKIDARLRWHLLRDLSYVQLAVTYEAFQGMFSLFMEEYRPSAPDVVDYIKESWIDHPWHSCWYEGYAPRLPSTNNGLESMNNQLKIAVHREKLPLGAFFGVVTGKVVRDYSEAIGKDATDPGRVFQSADDIKVTKKLFREAYEWQKSAPFHQVTAPSISGRLLFMLSRGADASYLNTRNINKFMCTLVGSYRHPCFTSVVALFSKLFLVMIPANATNWRDVQCSCGEYLKKKICIHVLAAGIRCNILNEDDKKLLPIQRKRRN</sequence>
<proteinExistence type="predicted"/>
<keyword evidence="1" id="KW-0863">Zinc-finger</keyword>
<dbReference type="GeneID" id="9058284"/>
<organism evidence="4">
    <name type="scientific">Perkinsus marinus (strain ATCC 50983 / TXsc)</name>
    <dbReference type="NCBI Taxonomy" id="423536"/>
    <lineage>
        <taxon>Eukaryota</taxon>
        <taxon>Sar</taxon>
        <taxon>Alveolata</taxon>
        <taxon>Perkinsozoa</taxon>
        <taxon>Perkinsea</taxon>
        <taxon>Perkinsida</taxon>
        <taxon>Perkinsidae</taxon>
        <taxon>Perkinsus</taxon>
    </lineage>
</organism>
<dbReference type="Proteomes" id="UP000007800">
    <property type="component" value="Unassembled WGS sequence"/>
</dbReference>
<name>C5KSG6_PERM5</name>
<dbReference type="RefSeq" id="XP_002780785.1">
    <property type="nucleotide sequence ID" value="XM_002780739.1"/>
</dbReference>
<accession>C5KSG6</accession>
<dbReference type="PANTHER" id="PTHR31669">
    <property type="entry name" value="PROTEIN FAR1-RELATED SEQUENCE 10-RELATED"/>
    <property type="match status" value="1"/>
</dbReference>
<dbReference type="InterPro" id="IPR007527">
    <property type="entry name" value="Znf_SWIM"/>
</dbReference>
<dbReference type="GO" id="GO:0008270">
    <property type="term" value="F:zinc ion binding"/>
    <property type="evidence" value="ECO:0007669"/>
    <property type="project" value="UniProtKB-KW"/>
</dbReference>
<evidence type="ECO:0000313" key="3">
    <source>
        <dbReference type="EMBL" id="EER12580.1"/>
    </source>
</evidence>
<reference evidence="3 4" key="1">
    <citation type="submission" date="2008-07" db="EMBL/GenBank/DDBJ databases">
        <authorList>
            <person name="El-Sayed N."/>
            <person name="Caler E."/>
            <person name="Inman J."/>
            <person name="Amedeo P."/>
            <person name="Hass B."/>
            <person name="Wortman J."/>
        </authorList>
    </citation>
    <scope>NUCLEOTIDE SEQUENCE [LARGE SCALE GENOMIC DNA]</scope>
    <source>
        <strain evidence="4">ATCC 50983 / TXsc</strain>
    </source>
</reference>
<protein>
    <recommendedName>
        <fullName evidence="2">SWIM-type domain-containing protein</fullName>
    </recommendedName>
</protein>
<dbReference type="AlphaFoldDB" id="C5KSG6"/>
<keyword evidence="1" id="KW-0862">Zinc</keyword>
<dbReference type="OrthoDB" id="119028at2759"/>
<evidence type="ECO:0000256" key="1">
    <source>
        <dbReference type="PROSITE-ProRule" id="PRU00325"/>
    </source>
</evidence>
<dbReference type="InterPro" id="IPR018289">
    <property type="entry name" value="MULE_transposase_dom"/>
</dbReference>
<gene>
    <name evidence="3" type="ORF">Pmar_PMAR027398</name>
</gene>
<dbReference type="InParanoid" id="C5KSG6"/>
<keyword evidence="4" id="KW-1185">Reference proteome</keyword>
<dbReference type="PROSITE" id="PS50966">
    <property type="entry name" value="ZF_SWIM"/>
    <property type="match status" value="1"/>
</dbReference>
<dbReference type="PANTHER" id="PTHR31669:SF251">
    <property type="entry name" value="PROTEIN FAR1-RELATED SEQUENCE"/>
    <property type="match status" value="1"/>
</dbReference>
<dbReference type="Pfam" id="PF04434">
    <property type="entry name" value="SWIM"/>
    <property type="match status" value="1"/>
</dbReference>
<dbReference type="InterPro" id="IPR031052">
    <property type="entry name" value="FHY3/FAR1"/>
</dbReference>
<feature type="domain" description="SWIM-type" evidence="2">
    <location>
        <begin position="314"/>
        <end position="352"/>
    </location>
</feature>
<dbReference type="Pfam" id="PF10551">
    <property type="entry name" value="MULE"/>
    <property type="match status" value="1"/>
</dbReference>
<evidence type="ECO:0000313" key="4">
    <source>
        <dbReference type="Proteomes" id="UP000007800"/>
    </source>
</evidence>
<dbReference type="EMBL" id="GG676038">
    <property type="protein sequence ID" value="EER12580.1"/>
    <property type="molecule type" value="Genomic_DNA"/>
</dbReference>